<organism evidence="3 4">
    <name type="scientific">Prauserella shujinwangii</name>
    <dbReference type="NCBI Taxonomy" id="1453103"/>
    <lineage>
        <taxon>Bacteria</taxon>
        <taxon>Bacillati</taxon>
        <taxon>Actinomycetota</taxon>
        <taxon>Actinomycetes</taxon>
        <taxon>Pseudonocardiales</taxon>
        <taxon>Pseudonocardiaceae</taxon>
        <taxon>Prauserella</taxon>
    </lineage>
</organism>
<name>A0A2T0LVE2_9PSEU</name>
<evidence type="ECO:0000313" key="3">
    <source>
        <dbReference type="EMBL" id="PRX47739.1"/>
    </source>
</evidence>
<proteinExistence type="predicted"/>
<evidence type="ECO:0000313" key="4">
    <source>
        <dbReference type="Proteomes" id="UP000238362"/>
    </source>
</evidence>
<dbReference type="InterPro" id="IPR041657">
    <property type="entry name" value="HTH_17"/>
</dbReference>
<dbReference type="EMBL" id="PVNH01000005">
    <property type="protein sequence ID" value="PRX47739.1"/>
    <property type="molecule type" value="Genomic_DNA"/>
</dbReference>
<feature type="region of interest" description="Disordered" evidence="1">
    <location>
        <begin position="1"/>
        <end position="20"/>
    </location>
</feature>
<accession>A0A2T0LVE2</accession>
<comment type="caution">
    <text evidence="3">The sequence shown here is derived from an EMBL/GenBank/DDBJ whole genome shotgun (WGS) entry which is preliminary data.</text>
</comment>
<keyword evidence="4" id="KW-1185">Reference proteome</keyword>
<feature type="compositionally biased region" description="Low complexity" evidence="1">
    <location>
        <begin position="1"/>
        <end position="13"/>
    </location>
</feature>
<evidence type="ECO:0000259" key="2">
    <source>
        <dbReference type="Pfam" id="PF12728"/>
    </source>
</evidence>
<gene>
    <name evidence="3" type="ORF">B0I33_105321</name>
</gene>
<feature type="domain" description="Helix-turn-helix" evidence="2">
    <location>
        <begin position="42"/>
        <end position="93"/>
    </location>
</feature>
<dbReference type="Proteomes" id="UP000238362">
    <property type="component" value="Unassembled WGS sequence"/>
</dbReference>
<dbReference type="Pfam" id="PF12728">
    <property type="entry name" value="HTH_17"/>
    <property type="match status" value="1"/>
</dbReference>
<sequence length="115" mass="12445">MQSQSTTATSPTAVGGKQTRELMRSAALRSAIEKRASGVPTYTVPEAAALLSISQEYLYRLIQADMFPAVHMRIGRNQGRYIVPAKVVEDLLNDAAQRVDSLDLAAWNERPGGAA</sequence>
<reference evidence="3 4" key="1">
    <citation type="submission" date="2018-03" db="EMBL/GenBank/DDBJ databases">
        <title>Genomic Encyclopedia of Type Strains, Phase III (KMG-III): the genomes of soil and plant-associated and newly described type strains.</title>
        <authorList>
            <person name="Whitman W."/>
        </authorList>
    </citation>
    <scope>NUCLEOTIDE SEQUENCE [LARGE SCALE GENOMIC DNA]</scope>
    <source>
        <strain evidence="3 4">CGMCC 4.7125</strain>
    </source>
</reference>
<protein>
    <submittedName>
        <fullName evidence="3">Excisionase family DNA binding protein</fullName>
    </submittedName>
</protein>
<dbReference type="AlphaFoldDB" id="A0A2T0LVE2"/>
<dbReference type="OrthoDB" id="3389529at2"/>
<evidence type="ECO:0000256" key="1">
    <source>
        <dbReference type="SAM" id="MobiDB-lite"/>
    </source>
</evidence>